<keyword evidence="5" id="KW-0287">Flowering</keyword>
<evidence type="ECO:0000256" key="4">
    <source>
        <dbReference type="ARBA" id="ARBA00023054"/>
    </source>
</evidence>
<dbReference type="AlphaFoldDB" id="A0A8K0I642"/>
<sequence>MKYGLKRPSIGPLELKNTQGRTPILDIGALSKIKSRDIKVVPRIKRFMLEKVKLIDGLLDIDSVILAIGYRSNIPQWLQYGLKRPSIGPLELKNTQGRTPILDIGALSKIKSRDIKVVPRIKRFMLEKVKLIDGLLDIDSVILAIGYRSNIPQWLQQVMAGRGRAPRNINDGRRGYPAMPEGPFVRGPVPRPPHPVLYEELEMQRNEIRRLLANHRGLVEERAAMQQELMAAKEEIHRMNMVMQDIRADKEAHCRELIEKGLKLEADLRATEPLRNEVVQLRAEIQKLNVLRQDLVGQGQTLQQELTRAKSDNKQIPVLKSEIDGLRQELMRARSAFEYEKKGNLDLMEQRQIMEKNLVSMAREIEKLRADLASIDGRPWVAGGAYGMNVGSPEGPFPSSFGDNYNRHSEVAGKAPMYGGGSGLRGAFDKSRPGRR</sequence>
<evidence type="ECO:0000313" key="8">
    <source>
        <dbReference type="EMBL" id="KAG1338349.1"/>
    </source>
</evidence>
<feature type="coiled-coil region" evidence="6">
    <location>
        <begin position="198"/>
        <end position="242"/>
    </location>
</feature>
<gene>
    <name evidence="8" type="ORF">COCNU_04G006550</name>
</gene>
<organism evidence="8 9">
    <name type="scientific">Cocos nucifera</name>
    <name type="common">Coconut palm</name>
    <dbReference type="NCBI Taxonomy" id="13894"/>
    <lineage>
        <taxon>Eukaryota</taxon>
        <taxon>Viridiplantae</taxon>
        <taxon>Streptophyta</taxon>
        <taxon>Embryophyta</taxon>
        <taxon>Tracheophyta</taxon>
        <taxon>Spermatophyta</taxon>
        <taxon>Magnoliopsida</taxon>
        <taxon>Liliopsida</taxon>
        <taxon>Arecaceae</taxon>
        <taxon>Arecoideae</taxon>
        <taxon>Cocoseae</taxon>
        <taxon>Attaleinae</taxon>
        <taxon>Cocos</taxon>
    </lineage>
</organism>
<keyword evidence="9" id="KW-1185">Reference proteome</keyword>
<reference evidence="8" key="1">
    <citation type="journal article" date="2017" name="Gigascience">
        <title>The genome draft of coconut (Cocos nucifera).</title>
        <authorList>
            <person name="Xiao Y."/>
            <person name="Xu P."/>
            <person name="Fan H."/>
            <person name="Baudouin L."/>
            <person name="Xia W."/>
            <person name="Bocs S."/>
            <person name="Xu J."/>
            <person name="Li Q."/>
            <person name="Guo A."/>
            <person name="Zhou L."/>
            <person name="Li J."/>
            <person name="Wu Y."/>
            <person name="Ma Z."/>
            <person name="Armero A."/>
            <person name="Issali A.E."/>
            <person name="Liu N."/>
            <person name="Peng M."/>
            <person name="Yang Y."/>
        </authorList>
    </citation>
    <scope>NUCLEOTIDE SEQUENCE</scope>
    <source>
        <tissue evidence="8">Spear leaf of Hainan Tall coconut</tissue>
    </source>
</reference>
<dbReference type="Proteomes" id="UP000797356">
    <property type="component" value="Chromosome 4"/>
</dbReference>
<proteinExistence type="inferred from homology"/>
<keyword evidence="4 6" id="KW-0175">Coiled coil</keyword>
<evidence type="ECO:0000256" key="7">
    <source>
        <dbReference type="SAM" id="MobiDB-lite"/>
    </source>
</evidence>
<dbReference type="PANTHER" id="PTHR33405">
    <property type="entry name" value="PROTEIN FLX-LIKE 2"/>
    <property type="match status" value="1"/>
</dbReference>
<evidence type="ECO:0000256" key="2">
    <source>
        <dbReference type="ARBA" id="ARBA00022473"/>
    </source>
</evidence>
<evidence type="ECO:0000256" key="6">
    <source>
        <dbReference type="SAM" id="Coils"/>
    </source>
</evidence>
<keyword evidence="3" id="KW-0221">Differentiation</keyword>
<name>A0A8K0I642_COCNU</name>
<dbReference type="PANTHER" id="PTHR33405:SF20">
    <property type="entry name" value="PROTEIN FLX-LIKE 3"/>
    <property type="match status" value="1"/>
</dbReference>
<dbReference type="GO" id="GO:0030154">
    <property type="term" value="P:cell differentiation"/>
    <property type="evidence" value="ECO:0007669"/>
    <property type="project" value="UniProtKB-KW"/>
</dbReference>
<evidence type="ECO:0000256" key="1">
    <source>
        <dbReference type="ARBA" id="ARBA00005405"/>
    </source>
</evidence>
<feature type="region of interest" description="Disordered" evidence="7">
    <location>
        <begin position="412"/>
        <end position="436"/>
    </location>
</feature>
<evidence type="ECO:0000256" key="5">
    <source>
        <dbReference type="ARBA" id="ARBA00023089"/>
    </source>
</evidence>
<dbReference type="OrthoDB" id="2018286at2759"/>
<accession>A0A8K0I642</accession>
<dbReference type="GO" id="GO:0009908">
    <property type="term" value="P:flower development"/>
    <property type="evidence" value="ECO:0007669"/>
    <property type="project" value="UniProtKB-KW"/>
</dbReference>
<dbReference type="EMBL" id="CM017875">
    <property type="protein sequence ID" value="KAG1338349.1"/>
    <property type="molecule type" value="Genomic_DNA"/>
</dbReference>
<dbReference type="InterPro" id="IPR040353">
    <property type="entry name" value="FLX/FLX-like"/>
</dbReference>
<keyword evidence="2" id="KW-0217">Developmental protein</keyword>
<evidence type="ECO:0000313" key="9">
    <source>
        <dbReference type="Proteomes" id="UP000797356"/>
    </source>
</evidence>
<reference evidence="8" key="2">
    <citation type="submission" date="2019-07" db="EMBL/GenBank/DDBJ databases">
        <authorList>
            <person name="Yang Y."/>
            <person name="Bocs S."/>
            <person name="Baudouin L."/>
        </authorList>
    </citation>
    <scope>NUCLEOTIDE SEQUENCE</scope>
    <source>
        <tissue evidence="8">Spear leaf of Hainan Tall coconut</tissue>
    </source>
</reference>
<protein>
    <submittedName>
        <fullName evidence="8">Uncharacterized protein</fullName>
    </submittedName>
</protein>
<feature type="compositionally biased region" description="Basic and acidic residues" evidence="7">
    <location>
        <begin position="427"/>
        <end position="436"/>
    </location>
</feature>
<comment type="caution">
    <text evidence="8">The sequence shown here is derived from an EMBL/GenBank/DDBJ whole genome shotgun (WGS) entry which is preliminary data.</text>
</comment>
<comment type="similarity">
    <text evidence="1">Belongs to the FLX family.</text>
</comment>
<evidence type="ECO:0000256" key="3">
    <source>
        <dbReference type="ARBA" id="ARBA00022782"/>
    </source>
</evidence>